<dbReference type="EMBL" id="GBXM01064388">
    <property type="protein sequence ID" value="JAH44189.1"/>
    <property type="molecule type" value="Transcribed_RNA"/>
</dbReference>
<evidence type="ECO:0000313" key="1">
    <source>
        <dbReference type="EMBL" id="JAH44189.1"/>
    </source>
</evidence>
<accession>A0A0E9SS44</accession>
<reference evidence="1" key="2">
    <citation type="journal article" date="2015" name="Fish Shellfish Immunol.">
        <title>Early steps in the European eel (Anguilla anguilla)-Vibrio vulnificus interaction in the gills: Role of the RtxA13 toxin.</title>
        <authorList>
            <person name="Callol A."/>
            <person name="Pajuelo D."/>
            <person name="Ebbesson L."/>
            <person name="Teles M."/>
            <person name="MacKenzie S."/>
            <person name="Amaro C."/>
        </authorList>
    </citation>
    <scope>NUCLEOTIDE SEQUENCE</scope>
</reference>
<reference evidence="1" key="1">
    <citation type="submission" date="2014-11" db="EMBL/GenBank/DDBJ databases">
        <authorList>
            <person name="Amaro Gonzalez C."/>
        </authorList>
    </citation>
    <scope>NUCLEOTIDE SEQUENCE</scope>
</reference>
<organism evidence="1">
    <name type="scientific">Anguilla anguilla</name>
    <name type="common">European freshwater eel</name>
    <name type="synonym">Muraena anguilla</name>
    <dbReference type="NCBI Taxonomy" id="7936"/>
    <lineage>
        <taxon>Eukaryota</taxon>
        <taxon>Metazoa</taxon>
        <taxon>Chordata</taxon>
        <taxon>Craniata</taxon>
        <taxon>Vertebrata</taxon>
        <taxon>Euteleostomi</taxon>
        <taxon>Actinopterygii</taxon>
        <taxon>Neopterygii</taxon>
        <taxon>Teleostei</taxon>
        <taxon>Anguilliformes</taxon>
        <taxon>Anguillidae</taxon>
        <taxon>Anguilla</taxon>
    </lineage>
</organism>
<proteinExistence type="predicted"/>
<dbReference type="AlphaFoldDB" id="A0A0E9SS44"/>
<sequence length="30" mass="3345">MSEGDKYRDCSAAGLCPLRDVMCCSYNVEK</sequence>
<protein>
    <submittedName>
        <fullName evidence="1">Uncharacterized protein</fullName>
    </submittedName>
</protein>
<name>A0A0E9SS44_ANGAN</name>